<keyword evidence="2" id="KW-0472">Membrane</keyword>
<reference evidence="4" key="1">
    <citation type="journal article" date="2019" name="Int. J. Syst. Evol. Microbiol.">
        <title>The Global Catalogue of Microorganisms (GCM) 10K type strain sequencing project: providing services to taxonomists for standard genome sequencing and annotation.</title>
        <authorList>
            <consortium name="The Broad Institute Genomics Platform"/>
            <consortium name="The Broad Institute Genome Sequencing Center for Infectious Disease"/>
            <person name="Wu L."/>
            <person name="Ma J."/>
        </authorList>
    </citation>
    <scope>NUCLEOTIDE SEQUENCE [LARGE SCALE GENOMIC DNA]</scope>
    <source>
        <strain evidence="4">CCUG 54822</strain>
    </source>
</reference>
<dbReference type="EMBL" id="JBHTNH010000028">
    <property type="protein sequence ID" value="MFD1362568.1"/>
    <property type="molecule type" value="Genomic_DNA"/>
</dbReference>
<dbReference type="Pfam" id="PF04977">
    <property type="entry name" value="DivIC"/>
    <property type="match status" value="1"/>
</dbReference>
<evidence type="ECO:0000313" key="3">
    <source>
        <dbReference type="EMBL" id="MFD1362568.1"/>
    </source>
</evidence>
<sequence length="126" mass="15164">MPFRKKNVTRLDSNYMQQYDAYIERQKRKKQRVIRRLVLFSIVVAIAVGSLATYHFNQRALYEKKESQYEQLQNEVATLEKTEQNLKEEIELLNDEEYVLDIARTNYFFSKKGELIFKIPEEDPSY</sequence>
<feature type="transmembrane region" description="Helical" evidence="2">
    <location>
        <begin position="37"/>
        <end position="56"/>
    </location>
</feature>
<gene>
    <name evidence="3" type="ORF">ACFQ4A_12970</name>
</gene>
<dbReference type="InterPro" id="IPR039076">
    <property type="entry name" value="DivIC"/>
</dbReference>
<comment type="caution">
    <text evidence="3">The sequence shown here is derived from an EMBL/GenBank/DDBJ whole genome shotgun (WGS) entry which is preliminary data.</text>
</comment>
<accession>A0ABW3ZWH3</accession>
<organism evidence="3 4">
    <name type="scientific">Lentibacillus salinarum</name>
    <dbReference type="NCBI Taxonomy" id="446820"/>
    <lineage>
        <taxon>Bacteria</taxon>
        <taxon>Bacillati</taxon>
        <taxon>Bacillota</taxon>
        <taxon>Bacilli</taxon>
        <taxon>Bacillales</taxon>
        <taxon>Bacillaceae</taxon>
        <taxon>Lentibacillus</taxon>
    </lineage>
</organism>
<dbReference type="InterPro" id="IPR007060">
    <property type="entry name" value="FtsL/DivIC"/>
</dbReference>
<keyword evidence="2" id="KW-1133">Transmembrane helix</keyword>
<evidence type="ECO:0000256" key="2">
    <source>
        <dbReference type="SAM" id="Phobius"/>
    </source>
</evidence>
<dbReference type="Proteomes" id="UP001597178">
    <property type="component" value="Unassembled WGS sequence"/>
</dbReference>
<name>A0ABW3ZWH3_9BACI</name>
<feature type="coiled-coil region" evidence="1">
    <location>
        <begin position="55"/>
        <end position="99"/>
    </location>
</feature>
<protein>
    <submittedName>
        <fullName evidence="3">Septum formation initiator family protein</fullName>
    </submittedName>
</protein>
<proteinExistence type="predicted"/>
<dbReference type="RefSeq" id="WP_382401250.1">
    <property type="nucleotide sequence ID" value="NZ_JBHTNH010000028.1"/>
</dbReference>
<dbReference type="PANTHER" id="PTHR40027">
    <property type="entry name" value="CELL DIVISION PROTEIN DIVIC"/>
    <property type="match status" value="1"/>
</dbReference>
<keyword evidence="4" id="KW-1185">Reference proteome</keyword>
<keyword evidence="2" id="KW-0812">Transmembrane</keyword>
<evidence type="ECO:0000313" key="4">
    <source>
        <dbReference type="Proteomes" id="UP001597178"/>
    </source>
</evidence>
<evidence type="ECO:0000256" key="1">
    <source>
        <dbReference type="SAM" id="Coils"/>
    </source>
</evidence>
<dbReference type="PANTHER" id="PTHR40027:SF1">
    <property type="entry name" value="CELL DIVISION PROTEIN DIVIC"/>
    <property type="match status" value="1"/>
</dbReference>
<keyword evidence="1" id="KW-0175">Coiled coil</keyword>